<comment type="subunit">
    <text evidence="4 20">Homodimer; dimerization is reversible, and the dimeric form is the active one.</text>
</comment>
<evidence type="ECO:0000256" key="18">
    <source>
        <dbReference type="PIRSR" id="PIRSR603187-1"/>
    </source>
</evidence>
<evidence type="ECO:0000256" key="6">
    <source>
        <dbReference type="ARBA" id="ARBA00013278"/>
    </source>
</evidence>
<evidence type="ECO:0000256" key="4">
    <source>
        <dbReference type="ARBA" id="ARBA00011702"/>
    </source>
</evidence>
<evidence type="ECO:0000256" key="11">
    <source>
        <dbReference type="ARBA" id="ARBA00022729"/>
    </source>
</evidence>
<evidence type="ECO:0000256" key="2">
    <source>
        <dbReference type="ARBA" id="ARBA00001604"/>
    </source>
</evidence>
<evidence type="ECO:0000256" key="9">
    <source>
        <dbReference type="ARBA" id="ARBA00022692"/>
    </source>
</evidence>
<protein>
    <recommendedName>
        <fullName evidence="7 20">Phospholipase A1</fullName>
        <ecNumber evidence="5 20">3.1.1.32</ecNumber>
        <ecNumber evidence="6 20">3.1.1.4</ecNumber>
    </recommendedName>
    <alternativeName>
        <fullName evidence="20">Phosphatidylcholine 1-acylhydrolase</fullName>
    </alternativeName>
</protein>
<comment type="subcellular location">
    <subcellularLocation>
        <location evidence="20">Cell outer membrane</location>
        <topology evidence="20">Multi-pass membrane protein</topology>
    </subcellularLocation>
    <text evidence="20">One of the very few enzymes located there.</text>
</comment>
<feature type="active site" description="Nucleophile" evidence="18">
    <location>
        <position position="158"/>
    </location>
</feature>
<keyword evidence="22" id="KW-1185">Reference proteome</keyword>
<keyword evidence="16" id="KW-0472">Membrane</keyword>
<proteinExistence type="inferred from homology"/>
<evidence type="ECO:0000256" key="8">
    <source>
        <dbReference type="ARBA" id="ARBA00022452"/>
    </source>
</evidence>
<dbReference type="Proteomes" id="UP001157439">
    <property type="component" value="Unassembled WGS sequence"/>
</dbReference>
<keyword evidence="15 20" id="KW-0443">Lipid metabolism</keyword>
<dbReference type="PANTHER" id="PTHR40457">
    <property type="entry name" value="PHOSPHOLIPASE A1"/>
    <property type="match status" value="1"/>
</dbReference>
<evidence type="ECO:0000256" key="3">
    <source>
        <dbReference type="ARBA" id="ARBA00010525"/>
    </source>
</evidence>
<keyword evidence="12 20" id="KW-0378">Hydrolase</keyword>
<dbReference type="EC" id="3.1.1.32" evidence="5 20"/>
<dbReference type="GO" id="GO:0005509">
    <property type="term" value="F:calcium ion binding"/>
    <property type="evidence" value="ECO:0007669"/>
    <property type="project" value="TreeGrafter"/>
</dbReference>
<dbReference type="InterPro" id="IPR003187">
    <property type="entry name" value="PLipase_A1"/>
</dbReference>
<feature type="binding site" description="in dimeric form" evidence="19">
    <location>
        <position position="166"/>
    </location>
    <ligand>
        <name>Ca(2+)</name>
        <dbReference type="ChEBI" id="CHEBI:29108"/>
        <label>1</label>
    </ligand>
</feature>
<evidence type="ECO:0000256" key="1">
    <source>
        <dbReference type="ARBA" id="ARBA00000111"/>
    </source>
</evidence>
<feature type="chain" id="PRO_5041483682" description="Phospholipase A1" evidence="20">
    <location>
        <begin position="21"/>
        <end position="295"/>
    </location>
</feature>
<dbReference type="SUPFAM" id="SSF56931">
    <property type="entry name" value="Outer membrane phospholipase A (OMPLA)"/>
    <property type="match status" value="1"/>
</dbReference>
<dbReference type="Pfam" id="PF02253">
    <property type="entry name" value="PLA1"/>
    <property type="match status" value="1"/>
</dbReference>
<evidence type="ECO:0000256" key="7">
    <source>
        <dbReference type="ARBA" id="ARBA00021726"/>
    </source>
</evidence>
<dbReference type="CDD" id="cd00541">
    <property type="entry name" value="OMPLA"/>
    <property type="match status" value="1"/>
</dbReference>
<keyword evidence="13 19" id="KW-0106">Calcium</keyword>
<feature type="binding site" description="in dimeric form" evidence="19">
    <location>
        <position position="120"/>
    </location>
    <ligand>
        <name>Ca(2+)</name>
        <dbReference type="ChEBI" id="CHEBI:29108"/>
        <label>1</label>
    </ligand>
</feature>
<dbReference type="GO" id="GO:0008970">
    <property type="term" value="F:phospholipase A1 activity"/>
    <property type="evidence" value="ECO:0007669"/>
    <property type="project" value="UniProtKB-EC"/>
</dbReference>
<evidence type="ECO:0000256" key="10">
    <source>
        <dbReference type="ARBA" id="ARBA00022723"/>
    </source>
</evidence>
<feature type="binding site" description="in dimeric form" evidence="19">
    <location>
        <position position="208"/>
    </location>
    <ligand>
        <name>Ca(2+)</name>
        <dbReference type="ChEBI" id="CHEBI:29108"/>
        <label>1</label>
    </ligand>
</feature>
<dbReference type="PRINTS" id="PR01486">
    <property type="entry name" value="PHPHLIPASEA1"/>
</dbReference>
<evidence type="ECO:0000256" key="13">
    <source>
        <dbReference type="ARBA" id="ARBA00022837"/>
    </source>
</evidence>
<dbReference type="GO" id="GO:0004623">
    <property type="term" value="F:phospholipase A2 activity"/>
    <property type="evidence" value="ECO:0007669"/>
    <property type="project" value="UniProtKB-EC"/>
</dbReference>
<comment type="caution">
    <text evidence="21">The sequence shown here is derived from an EMBL/GenBank/DDBJ whole genome shotgun (WGS) entry which is preliminary data.</text>
</comment>
<evidence type="ECO:0000256" key="20">
    <source>
        <dbReference type="RuleBase" id="RU366027"/>
    </source>
</evidence>
<comment type="function">
    <text evidence="20">Hydrolysis of phosphatidylcholine with phospholipase A2 (EC 3.1.1.4) and phospholipase A1 (EC 3.1.1.32) activities.</text>
</comment>
<organism evidence="21 22">
    <name type="scientific">Paraferrimonas haliotis</name>
    <dbReference type="NCBI Taxonomy" id="2013866"/>
    <lineage>
        <taxon>Bacteria</taxon>
        <taxon>Pseudomonadati</taxon>
        <taxon>Pseudomonadota</taxon>
        <taxon>Gammaproteobacteria</taxon>
        <taxon>Alteromonadales</taxon>
        <taxon>Ferrimonadaceae</taxon>
        <taxon>Paraferrimonas</taxon>
    </lineage>
</organism>
<keyword evidence="8" id="KW-1134">Transmembrane beta strand</keyword>
<dbReference type="EMBL" id="BSPO01000002">
    <property type="protein sequence ID" value="GLS83183.1"/>
    <property type="molecule type" value="Genomic_DNA"/>
</dbReference>
<evidence type="ECO:0000256" key="19">
    <source>
        <dbReference type="PIRSR" id="PIRSR603187-2"/>
    </source>
</evidence>
<dbReference type="GO" id="GO:0009279">
    <property type="term" value="C:cell outer membrane"/>
    <property type="evidence" value="ECO:0007669"/>
    <property type="project" value="UniProtKB-SubCell"/>
</dbReference>
<comment type="catalytic activity">
    <reaction evidence="2 20">
        <text>a 1,2-diacyl-sn-glycero-3-phosphocholine + H2O = a 1-acyl-sn-glycero-3-phosphocholine + a fatty acid + H(+)</text>
        <dbReference type="Rhea" id="RHEA:15801"/>
        <dbReference type="ChEBI" id="CHEBI:15377"/>
        <dbReference type="ChEBI" id="CHEBI:15378"/>
        <dbReference type="ChEBI" id="CHEBI:28868"/>
        <dbReference type="ChEBI" id="CHEBI:57643"/>
        <dbReference type="ChEBI" id="CHEBI:58168"/>
        <dbReference type="EC" id="3.1.1.4"/>
    </reaction>
</comment>
<comment type="cofactor">
    <cofactor evidence="20">
        <name>Ca(2+)</name>
        <dbReference type="ChEBI" id="CHEBI:29108"/>
    </cofactor>
    <text evidence="20">Binds 1 Ca(2+) ion per monomer. In the dimeric form the Ca(2+) is bound by different amino acids with binding of each Ca(2+) shared with ligands coming from each monomer. The Ca(2+) ion may have a role in catalysis.</text>
</comment>
<keyword evidence="11 20" id="KW-0732">Signal</keyword>
<evidence type="ECO:0000256" key="17">
    <source>
        <dbReference type="ARBA" id="ARBA00023237"/>
    </source>
</evidence>
<reference evidence="21 22" key="1">
    <citation type="journal article" date="2014" name="Int. J. Syst. Evol. Microbiol.">
        <title>Complete genome sequence of Corynebacterium casei LMG S-19264T (=DSM 44701T), isolated from a smear-ripened cheese.</title>
        <authorList>
            <consortium name="US DOE Joint Genome Institute (JGI-PGF)"/>
            <person name="Walter F."/>
            <person name="Albersmeier A."/>
            <person name="Kalinowski J."/>
            <person name="Ruckert C."/>
        </authorList>
    </citation>
    <scope>NUCLEOTIDE SEQUENCE [LARGE SCALE GENOMIC DNA]</scope>
    <source>
        <strain evidence="21 22">NBRC 112785</strain>
    </source>
</reference>
<comment type="catalytic activity">
    <reaction evidence="1 20">
        <text>a 1,2-diacyl-sn-glycero-3-phosphocholine + H2O = a 2-acyl-sn-glycero-3-phosphocholine + a fatty acid + H(+)</text>
        <dbReference type="Rhea" id="RHEA:18689"/>
        <dbReference type="ChEBI" id="CHEBI:15377"/>
        <dbReference type="ChEBI" id="CHEBI:15378"/>
        <dbReference type="ChEBI" id="CHEBI:28868"/>
        <dbReference type="ChEBI" id="CHEBI:57643"/>
        <dbReference type="ChEBI" id="CHEBI:57875"/>
        <dbReference type="EC" id="3.1.1.32"/>
    </reaction>
</comment>
<keyword evidence="10 19" id="KW-0479">Metal-binding</keyword>
<evidence type="ECO:0000313" key="21">
    <source>
        <dbReference type="EMBL" id="GLS83183.1"/>
    </source>
</evidence>
<dbReference type="PANTHER" id="PTHR40457:SF1">
    <property type="entry name" value="PHOSPHOLIPASE A1"/>
    <property type="match status" value="1"/>
</dbReference>
<evidence type="ECO:0000256" key="15">
    <source>
        <dbReference type="ARBA" id="ARBA00023098"/>
    </source>
</evidence>
<gene>
    <name evidence="21" type="ORF">GCM10007894_11600</name>
</gene>
<comment type="similarity">
    <text evidence="3 20">Belongs to the phospholipase A1 family.</text>
</comment>
<dbReference type="GO" id="GO:0016042">
    <property type="term" value="P:lipid catabolic process"/>
    <property type="evidence" value="ECO:0007669"/>
    <property type="project" value="UniProtKB-KW"/>
</dbReference>
<feature type="signal peptide" evidence="20">
    <location>
        <begin position="1"/>
        <end position="20"/>
    </location>
</feature>
<keyword evidence="17 20" id="KW-0998">Cell outer membrane</keyword>
<dbReference type="InterPro" id="IPR036541">
    <property type="entry name" value="PLipase_A1_sf"/>
</dbReference>
<evidence type="ECO:0000256" key="16">
    <source>
        <dbReference type="ARBA" id="ARBA00023136"/>
    </source>
</evidence>
<evidence type="ECO:0000256" key="12">
    <source>
        <dbReference type="ARBA" id="ARBA00022801"/>
    </source>
</evidence>
<evidence type="ECO:0000313" key="22">
    <source>
        <dbReference type="Proteomes" id="UP001157439"/>
    </source>
</evidence>
<dbReference type="EC" id="3.1.1.4" evidence="6 20"/>
<evidence type="ECO:0000256" key="5">
    <source>
        <dbReference type="ARBA" id="ARBA00013179"/>
    </source>
</evidence>
<accession>A0AA37TP78</accession>
<keyword evidence="9" id="KW-0812">Transmembrane</keyword>
<dbReference type="Gene3D" id="2.40.230.10">
    <property type="entry name" value="Phospholipase A1"/>
    <property type="match status" value="1"/>
</dbReference>
<dbReference type="AlphaFoldDB" id="A0AA37TP78"/>
<name>A0AA37TP78_9GAMM</name>
<feature type="active site" description="Proton acceptor" evidence="18">
    <location>
        <position position="156"/>
    </location>
</feature>
<sequence length="295" mass="34222">MSFKFWLLILALGLVASAQAEDSLLQERLETEAEQLGEAYVLTTHRVNYLLPVSYMSRPNKKPSRDNVPGTQEVGLDNLEAKFQISFKLPIATNFINDNGYLFVAYTNQSYWQVYNKEISSPFRETNHEPEAFVLFRNDQELFGLRNSFWGFGLSHQSNGQSQPLSRSWNRIYGQAVFDRGNFAMMAKAWYRLPEEEKEDPLDPKGDDNPDIEHFLGNMELHFAYGLDNQRYSMIVRNNLDFSDNKGSLQFNWSYPIKGNLRFYVQYFNGYGESMIDYNHHNQRLGIGVSVNDLI</sequence>
<dbReference type="RefSeq" id="WP_095497256.1">
    <property type="nucleotide sequence ID" value="NZ_BSPO01000002.1"/>
</dbReference>
<keyword evidence="14 20" id="KW-0442">Lipid degradation</keyword>
<evidence type="ECO:0000256" key="14">
    <source>
        <dbReference type="ARBA" id="ARBA00022963"/>
    </source>
</evidence>